<dbReference type="Proteomes" id="UP000223527">
    <property type="component" value="Unassembled WGS sequence"/>
</dbReference>
<dbReference type="AlphaFoldDB" id="A0A2C7A8J5"/>
<dbReference type="SUPFAM" id="SSF158837">
    <property type="entry name" value="AGR C 984p-like"/>
    <property type="match status" value="1"/>
</dbReference>
<name>A0A2C7A8J5_9PROT</name>
<comment type="caution">
    <text evidence="1">The sequence shown here is derived from an EMBL/GenBank/DDBJ whole genome shotgun (WGS) entry which is preliminary data.</text>
</comment>
<keyword evidence="1" id="KW-0969">Cilium</keyword>
<keyword evidence="1" id="KW-0282">Flagellum</keyword>
<dbReference type="Pfam" id="PF06748">
    <property type="entry name" value="DUF1217"/>
    <property type="match status" value="2"/>
</dbReference>
<proteinExistence type="predicted"/>
<reference evidence="1 2" key="1">
    <citation type="submission" date="2017-10" db="EMBL/GenBank/DDBJ databases">
        <authorList>
            <person name="Banno H."/>
            <person name="Chua N.-H."/>
        </authorList>
    </citation>
    <scope>NUCLEOTIDE SEQUENCE [LARGE SCALE GENOMIC DNA]</scope>
    <source>
        <strain evidence="1 2">YW11</strain>
    </source>
</reference>
<dbReference type="InterPro" id="IPR010626">
    <property type="entry name" value="DUF1217"/>
</dbReference>
<dbReference type="Gene3D" id="1.10.3700.10">
    <property type="entry name" value="AGR C 984p-like"/>
    <property type="match status" value="2"/>
</dbReference>
<sequence>MTINTVTVGIPSGIAGWKLLQGKAPSDFKAFSRDASLQRDLAYLREKLPTKMTAKDLLADRRLQSMVFKAYGLDSQVGYDALMRKVLESNPDDANSTAGRMTDHRYRQISKDLNYGGIVIPEIPAVPSSVTLHIEGVMPGRSLRAVSGSIGGVAIEDVSLEGLDSRQEIAEKIQASFRKADGGREDITARLIGLKIVLTDARGRGEGALRFEADPDSTARAYLVSSTKGRLHVAGQGGPNIGKSELVESIVARYTQSRFEESVGETSDSLRKAIYAKRMLPQVSSWYNVIADRNLAEVVQKAFGLPDSFGRLNVDQQKAQLEKRMPISDFRDAGKLSKLLDRYVASSGSSNAASLISFF</sequence>
<gene>
    <name evidence="1" type="ORF">CR162_16935</name>
</gene>
<dbReference type="EMBL" id="PDNU01000037">
    <property type="protein sequence ID" value="PHK93675.1"/>
    <property type="molecule type" value="Genomic_DNA"/>
</dbReference>
<keyword evidence="2" id="KW-1185">Reference proteome</keyword>
<keyword evidence="1" id="KW-0966">Cell projection</keyword>
<evidence type="ECO:0000313" key="2">
    <source>
        <dbReference type="Proteomes" id="UP000223527"/>
    </source>
</evidence>
<evidence type="ECO:0000313" key="1">
    <source>
        <dbReference type="EMBL" id="PHK93675.1"/>
    </source>
</evidence>
<dbReference type="RefSeq" id="WP_099096722.1">
    <property type="nucleotide sequence ID" value="NZ_PDNU01000037.1"/>
</dbReference>
<dbReference type="OrthoDB" id="7824597at2"/>
<accession>A0A2C7A8J5</accession>
<organism evidence="1 2">
    <name type="scientific">Teichococcus rhizosphaerae</name>
    <dbReference type="NCBI Taxonomy" id="1335062"/>
    <lineage>
        <taxon>Bacteria</taxon>
        <taxon>Pseudomonadati</taxon>
        <taxon>Pseudomonadota</taxon>
        <taxon>Alphaproteobacteria</taxon>
        <taxon>Acetobacterales</taxon>
        <taxon>Roseomonadaceae</taxon>
        <taxon>Roseomonas</taxon>
    </lineage>
</organism>
<protein>
    <submittedName>
        <fullName evidence="1">Flagellar protein</fullName>
    </submittedName>
</protein>
<dbReference type="InterPro" id="IPR023157">
    <property type="entry name" value="AGR-C-984p-like_sf"/>
</dbReference>